<dbReference type="KEGG" id="cok:COCCU_11840"/>
<proteinExistence type="predicted"/>
<organism evidence="1 2">
    <name type="scientific">Corynebacterium occultum</name>
    <dbReference type="NCBI Taxonomy" id="2675219"/>
    <lineage>
        <taxon>Bacteria</taxon>
        <taxon>Bacillati</taxon>
        <taxon>Actinomycetota</taxon>
        <taxon>Actinomycetes</taxon>
        <taxon>Mycobacteriales</taxon>
        <taxon>Corynebacteriaceae</taxon>
        <taxon>Corynebacterium</taxon>
    </lineage>
</organism>
<evidence type="ECO:0000313" key="1">
    <source>
        <dbReference type="EMBL" id="QGU08268.1"/>
    </source>
</evidence>
<accession>A0A6B8WPJ9</accession>
<dbReference type="EMBL" id="CP046455">
    <property type="protein sequence ID" value="QGU08268.1"/>
    <property type="molecule type" value="Genomic_DNA"/>
</dbReference>
<reference evidence="1 2" key="1">
    <citation type="submission" date="2019-11" db="EMBL/GenBank/DDBJ databases">
        <title>Complete genome sequence of Corynebacterium kalinowskii 1959, a novel Corynebacterium species isolated from soil of a small paddock in Vilsendorf, Germany.</title>
        <authorList>
            <person name="Schaffert L."/>
            <person name="Ruwe M."/>
            <person name="Milse J."/>
            <person name="Hanuschka K."/>
            <person name="Ortseifen V."/>
            <person name="Droste J."/>
            <person name="Brandt D."/>
            <person name="Schlueter L."/>
            <person name="Kutter Y."/>
            <person name="Vinke S."/>
            <person name="Viehoefer P."/>
            <person name="Jacob L."/>
            <person name="Luebke N.-C."/>
            <person name="Schulte-Berndt E."/>
            <person name="Hain C."/>
            <person name="Linder M."/>
            <person name="Schmidt P."/>
            <person name="Wollenschlaeger L."/>
            <person name="Luttermann T."/>
            <person name="Thieme E."/>
            <person name="Hassa J."/>
            <person name="Haak M."/>
            <person name="Wittchen M."/>
            <person name="Mentz A."/>
            <person name="Persicke M."/>
            <person name="Busche T."/>
            <person name="Ruckert C."/>
        </authorList>
    </citation>
    <scope>NUCLEOTIDE SEQUENCE [LARGE SCALE GENOMIC DNA]</scope>
    <source>
        <strain evidence="1 2">2039</strain>
    </source>
</reference>
<evidence type="ECO:0008006" key="3">
    <source>
        <dbReference type="Google" id="ProtNLM"/>
    </source>
</evidence>
<evidence type="ECO:0000313" key="2">
    <source>
        <dbReference type="Proteomes" id="UP000424462"/>
    </source>
</evidence>
<gene>
    <name evidence="1" type="ORF">COCCU_11840</name>
</gene>
<name>A0A6B8WPJ9_9CORY</name>
<dbReference type="AlphaFoldDB" id="A0A6B8WPJ9"/>
<keyword evidence="2" id="KW-1185">Reference proteome</keyword>
<dbReference type="Proteomes" id="UP000424462">
    <property type="component" value="Chromosome"/>
</dbReference>
<sequence length="172" mass="18289" precursor="true">MAATPLARVGTLGAALLLAVPLLSACGAEEGSRISGGSWQISNIHLDPDTPSGIPESVMGRASLVFGETSVVGDTGCASFQGVVNFTRDGEASRADEADAVQFEEVRFDDPDPTTCTGQAVYVDMQLRELLKENFLLSEPEEFQLVLTRDSDEFDPPAIVLSAKSIPVEENE</sequence>
<protein>
    <recommendedName>
        <fullName evidence="3">META domain protein</fullName>
    </recommendedName>
</protein>
<dbReference type="RefSeq" id="WP_156231693.1">
    <property type="nucleotide sequence ID" value="NZ_CP046455.1"/>
</dbReference>